<comment type="similarity">
    <text evidence="3">Belongs to the ATPase gamma chain family.</text>
</comment>
<feature type="coiled-coil region" evidence="10">
    <location>
        <begin position="272"/>
        <end position="299"/>
    </location>
</feature>
<evidence type="ECO:0000256" key="1">
    <source>
        <dbReference type="ARBA" id="ARBA00003456"/>
    </source>
</evidence>
<evidence type="ECO:0000256" key="5">
    <source>
        <dbReference type="ARBA" id="ARBA00022781"/>
    </source>
</evidence>
<proteinExistence type="inferred from homology"/>
<dbReference type="InterPro" id="IPR035968">
    <property type="entry name" value="ATP_synth_F1_ATPase_gsu"/>
</dbReference>
<dbReference type="Gene3D" id="3.40.1380.10">
    <property type="match status" value="1"/>
</dbReference>
<evidence type="ECO:0000256" key="3">
    <source>
        <dbReference type="ARBA" id="ARBA00007681"/>
    </source>
</evidence>
<dbReference type="PANTHER" id="PTHR11693">
    <property type="entry name" value="ATP SYNTHASE GAMMA CHAIN"/>
    <property type="match status" value="1"/>
</dbReference>
<dbReference type="CDD" id="cd12151">
    <property type="entry name" value="F1-ATPase_gamma"/>
    <property type="match status" value="1"/>
</dbReference>
<dbReference type="InterPro" id="IPR017709">
    <property type="entry name" value="Alt_ATP_synth_F1_gsu"/>
</dbReference>
<evidence type="ECO:0000256" key="8">
    <source>
        <dbReference type="ARBA" id="ARBA00023196"/>
    </source>
</evidence>
<evidence type="ECO:0000313" key="11">
    <source>
        <dbReference type="EMBL" id="HFM99467.1"/>
    </source>
</evidence>
<keyword evidence="6" id="KW-0406">Ion transport</keyword>
<dbReference type="AlphaFoldDB" id="A0A7C3KGQ7"/>
<protein>
    <submittedName>
        <fullName evidence="11">F0F1 ATP synthase subunit gamma</fullName>
    </submittedName>
</protein>
<keyword evidence="5" id="KW-0375">Hydrogen ion transport</keyword>
<evidence type="ECO:0000256" key="6">
    <source>
        <dbReference type="ARBA" id="ARBA00023065"/>
    </source>
</evidence>
<comment type="caution">
    <text evidence="11">The sequence shown here is derived from an EMBL/GenBank/DDBJ whole genome shotgun (WGS) entry which is preliminary data.</text>
</comment>
<gene>
    <name evidence="11" type="ORF">ENR64_17225</name>
</gene>
<dbReference type="InterPro" id="IPR000131">
    <property type="entry name" value="ATP_synth_F1_gsu"/>
</dbReference>
<dbReference type="EMBL" id="DSRU01000247">
    <property type="protein sequence ID" value="HFM99467.1"/>
    <property type="molecule type" value="Genomic_DNA"/>
</dbReference>
<keyword evidence="10" id="KW-0175">Coiled coil</keyword>
<dbReference type="GO" id="GO:0046933">
    <property type="term" value="F:proton-transporting ATP synthase activity, rotational mechanism"/>
    <property type="evidence" value="ECO:0007669"/>
    <property type="project" value="InterPro"/>
</dbReference>
<accession>A0A7C3KGQ7</accession>
<dbReference type="NCBIfam" id="TIGR03323">
    <property type="entry name" value="alt_F1F0_F1_gam"/>
    <property type="match status" value="1"/>
</dbReference>
<sequence length="319" mass="36337">MQTLETLQTQIHSIEELRAVVRTMKALSMVHICQYEQARASLTDYNHTLELGLQALLHHRHFSETQISLPLTTPPKHHGLVGIILFGSDHGLCGSFNEQLVTDALEQLQHRQISRDRRLVATVGTRLIPHLETAYQPIQTTFSLPSSPAGSLQLIQNLLLTIEQWCFRQHSALITSTSSEMMEIPHPSVEHILLFYNQHLSTTAYQPVSLQLLPLDRSWLHQLEQRPWNSAAQPSLSMNWEPLFSRLIRQYLFISLYRATVESLASENVARLAAMQAAEKNIEERLTDLNAEYRQQRQNAITGELLDIVSGFEALKTSH</sequence>
<evidence type="ECO:0000256" key="4">
    <source>
        <dbReference type="ARBA" id="ARBA00022448"/>
    </source>
</evidence>
<dbReference type="Gene3D" id="1.10.287.80">
    <property type="entry name" value="ATP synthase, gamma subunit, helix hairpin domain"/>
    <property type="match status" value="1"/>
</dbReference>
<name>A0A7C3KGQ7_9CYAN</name>
<organism evidence="11">
    <name type="scientific">Oscillatoriales cyanobacterium SpSt-418</name>
    <dbReference type="NCBI Taxonomy" id="2282169"/>
    <lineage>
        <taxon>Bacteria</taxon>
        <taxon>Bacillati</taxon>
        <taxon>Cyanobacteriota</taxon>
        <taxon>Cyanophyceae</taxon>
        <taxon>Oscillatoriophycideae</taxon>
        <taxon>Oscillatoriales</taxon>
    </lineage>
</organism>
<keyword evidence="7" id="KW-0472">Membrane</keyword>
<evidence type="ECO:0000256" key="2">
    <source>
        <dbReference type="ARBA" id="ARBA00004170"/>
    </source>
</evidence>
<dbReference type="PANTHER" id="PTHR11693:SF22">
    <property type="entry name" value="ATP SYNTHASE SUBUNIT GAMMA, MITOCHONDRIAL"/>
    <property type="match status" value="1"/>
</dbReference>
<evidence type="ECO:0000256" key="7">
    <source>
        <dbReference type="ARBA" id="ARBA00023136"/>
    </source>
</evidence>
<dbReference type="Pfam" id="PF00231">
    <property type="entry name" value="ATP-synt"/>
    <property type="match status" value="1"/>
</dbReference>
<dbReference type="GO" id="GO:0045259">
    <property type="term" value="C:proton-transporting ATP synthase complex"/>
    <property type="evidence" value="ECO:0007669"/>
    <property type="project" value="UniProtKB-KW"/>
</dbReference>
<evidence type="ECO:0000256" key="10">
    <source>
        <dbReference type="SAM" id="Coils"/>
    </source>
</evidence>
<evidence type="ECO:0000256" key="9">
    <source>
        <dbReference type="ARBA" id="ARBA00023310"/>
    </source>
</evidence>
<keyword evidence="9" id="KW-0066">ATP synthesis</keyword>
<keyword evidence="8" id="KW-0139">CF(1)</keyword>
<dbReference type="PRINTS" id="PR00126">
    <property type="entry name" value="ATPASEGAMMA"/>
</dbReference>
<reference evidence="11" key="1">
    <citation type="journal article" date="2020" name="mSystems">
        <title>Genome- and Community-Level Interaction Insights into Carbon Utilization and Element Cycling Functions of Hydrothermarchaeota in Hydrothermal Sediment.</title>
        <authorList>
            <person name="Zhou Z."/>
            <person name="Liu Y."/>
            <person name="Xu W."/>
            <person name="Pan J."/>
            <person name="Luo Z.H."/>
            <person name="Li M."/>
        </authorList>
    </citation>
    <scope>NUCLEOTIDE SEQUENCE [LARGE SCALE GENOMIC DNA]</scope>
    <source>
        <strain evidence="11">SpSt-418</strain>
    </source>
</reference>
<comment type="subcellular location">
    <subcellularLocation>
        <location evidence="2">Membrane</location>
        <topology evidence="2">Peripheral membrane protein</topology>
    </subcellularLocation>
</comment>
<keyword evidence="4" id="KW-0813">Transport</keyword>
<dbReference type="SUPFAM" id="SSF52943">
    <property type="entry name" value="ATP synthase (F1-ATPase), gamma subunit"/>
    <property type="match status" value="1"/>
</dbReference>
<comment type="function">
    <text evidence="1">Produces ATP from ADP in the presence of a proton gradient across the membrane. The gamma chain is believed to be important in regulating ATPase activity and the flow of protons through the CF(0) complex.</text>
</comment>